<dbReference type="Proteomes" id="UP001066276">
    <property type="component" value="Chromosome 1_2"/>
</dbReference>
<dbReference type="AlphaFoldDB" id="A0AAV7VWH0"/>
<protein>
    <submittedName>
        <fullName evidence="1">Uncharacterized protein</fullName>
    </submittedName>
</protein>
<dbReference type="EMBL" id="JANPWB010000002">
    <property type="protein sequence ID" value="KAJ1205867.1"/>
    <property type="molecule type" value="Genomic_DNA"/>
</dbReference>
<name>A0AAV7VWH0_PLEWA</name>
<organism evidence="1 2">
    <name type="scientific">Pleurodeles waltl</name>
    <name type="common">Iberian ribbed newt</name>
    <dbReference type="NCBI Taxonomy" id="8319"/>
    <lineage>
        <taxon>Eukaryota</taxon>
        <taxon>Metazoa</taxon>
        <taxon>Chordata</taxon>
        <taxon>Craniata</taxon>
        <taxon>Vertebrata</taxon>
        <taxon>Euteleostomi</taxon>
        <taxon>Amphibia</taxon>
        <taxon>Batrachia</taxon>
        <taxon>Caudata</taxon>
        <taxon>Salamandroidea</taxon>
        <taxon>Salamandridae</taxon>
        <taxon>Pleurodelinae</taxon>
        <taxon>Pleurodeles</taxon>
    </lineage>
</organism>
<keyword evidence="2" id="KW-1185">Reference proteome</keyword>
<proteinExistence type="predicted"/>
<reference evidence="1" key="1">
    <citation type="journal article" date="2022" name="bioRxiv">
        <title>Sequencing and chromosome-scale assembly of the giantPleurodeles waltlgenome.</title>
        <authorList>
            <person name="Brown T."/>
            <person name="Elewa A."/>
            <person name="Iarovenko S."/>
            <person name="Subramanian E."/>
            <person name="Araus A.J."/>
            <person name="Petzold A."/>
            <person name="Susuki M."/>
            <person name="Suzuki K.-i.T."/>
            <person name="Hayashi T."/>
            <person name="Toyoda A."/>
            <person name="Oliveira C."/>
            <person name="Osipova E."/>
            <person name="Leigh N.D."/>
            <person name="Simon A."/>
            <person name="Yun M.H."/>
        </authorList>
    </citation>
    <scope>NUCLEOTIDE SEQUENCE</scope>
    <source>
        <strain evidence="1">20211129_DDA</strain>
        <tissue evidence="1">Liver</tissue>
    </source>
</reference>
<comment type="caution">
    <text evidence="1">The sequence shown here is derived from an EMBL/GenBank/DDBJ whole genome shotgun (WGS) entry which is preliminary data.</text>
</comment>
<accession>A0AAV7VWH0</accession>
<sequence>MWAPLELQRGRHVAARIPLRGSEGRASTSPTFVERTLKLLEGRGSQGNCDPGASFVVDESDKQEYICYTLKEGYSISFGKENVVEIYNFAIGASIFKP</sequence>
<gene>
    <name evidence="1" type="ORF">NDU88_001292</name>
</gene>
<evidence type="ECO:0000313" key="1">
    <source>
        <dbReference type="EMBL" id="KAJ1205867.1"/>
    </source>
</evidence>
<evidence type="ECO:0000313" key="2">
    <source>
        <dbReference type="Proteomes" id="UP001066276"/>
    </source>
</evidence>